<evidence type="ECO:0000313" key="3">
    <source>
        <dbReference type="Proteomes" id="UP000198942"/>
    </source>
</evidence>
<keyword evidence="3" id="KW-1185">Reference proteome</keyword>
<dbReference type="RefSeq" id="WP_091210916.1">
    <property type="nucleotide sequence ID" value="NZ_FOCL01000003.1"/>
</dbReference>
<name>A0A1H8HRS9_9SPHI</name>
<accession>A0A1H8HRS9</accession>
<dbReference type="PANTHER" id="PTHR46825:SF7">
    <property type="entry name" value="D-ALANYL-D-ALANINE CARBOXYPEPTIDASE"/>
    <property type="match status" value="1"/>
</dbReference>
<dbReference type="OrthoDB" id="9793489at2"/>
<feature type="domain" description="Beta-lactamase-related" evidence="1">
    <location>
        <begin position="42"/>
        <end position="328"/>
    </location>
</feature>
<dbReference type="SUPFAM" id="SSF56601">
    <property type="entry name" value="beta-lactamase/transpeptidase-like"/>
    <property type="match status" value="1"/>
</dbReference>
<protein>
    <submittedName>
        <fullName evidence="2">CubicO group peptidase, beta-lactamase class C family</fullName>
    </submittedName>
</protein>
<dbReference type="Proteomes" id="UP000198942">
    <property type="component" value="Unassembled WGS sequence"/>
</dbReference>
<dbReference type="InterPro" id="IPR050491">
    <property type="entry name" value="AmpC-like"/>
</dbReference>
<dbReference type="PANTHER" id="PTHR46825">
    <property type="entry name" value="D-ALANYL-D-ALANINE-CARBOXYPEPTIDASE/ENDOPEPTIDASE AMPH"/>
    <property type="match status" value="1"/>
</dbReference>
<proteinExistence type="predicted"/>
<reference evidence="3" key="1">
    <citation type="submission" date="2016-10" db="EMBL/GenBank/DDBJ databases">
        <authorList>
            <person name="Varghese N."/>
            <person name="Submissions S."/>
        </authorList>
    </citation>
    <scope>NUCLEOTIDE SEQUENCE [LARGE SCALE GENOMIC DNA]</scope>
    <source>
        <strain evidence="3">Gh-48</strain>
    </source>
</reference>
<evidence type="ECO:0000259" key="1">
    <source>
        <dbReference type="Pfam" id="PF00144"/>
    </source>
</evidence>
<gene>
    <name evidence="2" type="ORF">SAMN05192574_103605</name>
</gene>
<evidence type="ECO:0000313" key="2">
    <source>
        <dbReference type="EMBL" id="SEN58695.1"/>
    </source>
</evidence>
<sequence length="429" mass="48035">MKYFLLLVSFLLIPFLSNAQIDRARLDSLFLYLTTNDLAIGSMTISQNGQVIYQRSLGKDQNPTTEYRIGSITKMFTAVLTYQLIDEHRLALTDSLGRFFPDLPNAGHITVAELLGHRSGLASFTNNTDFDTWKDQPHTQAELLAMIKKQKPDFEPDAKADYNNSNYLLLGYIVEKIYGKPYKTVVTEKIIHPLKLKQTYYGEKAGFAKGEAISYKYFDSGWKQDRAVYLDNFAGAGALISTPQDLCTFISALFKGKLISTGSLNLMKTMRDGYGKGMFPYGSAAYPGFGHNGKTEGFGSSVQYYPASDLAIAYCTNGEVFPKGRILDHIFKACFHIADTLETFNPVKADSVHLANFTGKYSASSGIEITNRVANGTLVSSVKGKDFELTPISPNEFWNKPFGFFFYFDNNGKRLLLQDVDDTYELKRQ</sequence>
<organism evidence="2 3">
    <name type="scientific">Mucilaginibacter gossypiicola</name>
    <dbReference type="NCBI Taxonomy" id="551995"/>
    <lineage>
        <taxon>Bacteria</taxon>
        <taxon>Pseudomonadati</taxon>
        <taxon>Bacteroidota</taxon>
        <taxon>Sphingobacteriia</taxon>
        <taxon>Sphingobacteriales</taxon>
        <taxon>Sphingobacteriaceae</taxon>
        <taxon>Mucilaginibacter</taxon>
    </lineage>
</organism>
<dbReference type="Pfam" id="PF00144">
    <property type="entry name" value="Beta-lactamase"/>
    <property type="match status" value="1"/>
</dbReference>
<dbReference type="Gene3D" id="3.40.710.10">
    <property type="entry name" value="DD-peptidase/beta-lactamase superfamily"/>
    <property type="match status" value="1"/>
</dbReference>
<dbReference type="STRING" id="551995.SAMN05192574_103605"/>
<dbReference type="EMBL" id="FOCL01000003">
    <property type="protein sequence ID" value="SEN58695.1"/>
    <property type="molecule type" value="Genomic_DNA"/>
</dbReference>
<dbReference type="AlphaFoldDB" id="A0A1H8HRS9"/>
<dbReference type="InterPro" id="IPR001466">
    <property type="entry name" value="Beta-lactam-related"/>
</dbReference>
<dbReference type="InterPro" id="IPR012338">
    <property type="entry name" value="Beta-lactam/transpept-like"/>
</dbReference>